<sequence length="241" mass="25679">MPTTRRSSNPVVRASGLCMPVLALIAGALLLPSSAAAGCSDVTPTRPGEVYLFRGLGNIYSAGPDEMAAQFSKLGMKNCVDNHLNWMQFADDILERSDQSDISYPIILIGHSLGARAAVSMANHLGKNGVPVAYVAMFDPVESTRVGGNVGEVVNYYVKIPLTNKLARSGEGFTGTIENVGLSGWSGVSHFNIDNLKRLQFSIYLRALYLSDSALLALSEEQDTESDVASSEPPEAPGPDE</sequence>
<dbReference type="Proteomes" id="UP001378188">
    <property type="component" value="Unassembled WGS sequence"/>
</dbReference>
<feature type="region of interest" description="Disordered" evidence="1">
    <location>
        <begin position="221"/>
        <end position="241"/>
    </location>
</feature>
<evidence type="ECO:0008006" key="5">
    <source>
        <dbReference type="Google" id="ProtNLM"/>
    </source>
</evidence>
<reference evidence="3 4" key="1">
    <citation type="submission" date="2024-02" db="EMBL/GenBank/DDBJ databases">
        <title>Genome analysis and characterization of Microbaculum marinisediminis sp. nov., isolated from marine sediment.</title>
        <authorList>
            <person name="Du Z.-J."/>
            <person name="Ye Y.-Q."/>
            <person name="Zhang Z.-R."/>
            <person name="Yuan S.-M."/>
            <person name="Zhang X.-Y."/>
        </authorList>
    </citation>
    <scope>NUCLEOTIDE SEQUENCE [LARGE SCALE GENOMIC DNA]</scope>
    <source>
        <strain evidence="3 4">SDUM1044001</strain>
    </source>
</reference>
<feature type="signal peptide" evidence="2">
    <location>
        <begin position="1"/>
        <end position="37"/>
    </location>
</feature>
<organism evidence="3 4">
    <name type="scientific">Microbaculum marinum</name>
    <dbReference type="NCBI Taxonomy" id="1764581"/>
    <lineage>
        <taxon>Bacteria</taxon>
        <taxon>Pseudomonadati</taxon>
        <taxon>Pseudomonadota</taxon>
        <taxon>Alphaproteobacteria</taxon>
        <taxon>Hyphomicrobiales</taxon>
        <taxon>Tepidamorphaceae</taxon>
        <taxon>Microbaculum</taxon>
    </lineage>
</organism>
<dbReference type="AlphaFoldDB" id="A0AAW9RQU6"/>
<keyword evidence="2" id="KW-0732">Signal</keyword>
<keyword evidence="4" id="KW-1185">Reference proteome</keyword>
<dbReference type="RefSeq" id="WP_340327664.1">
    <property type="nucleotide sequence ID" value="NZ_JAZHOF010000001.1"/>
</dbReference>
<evidence type="ECO:0000256" key="1">
    <source>
        <dbReference type="SAM" id="MobiDB-lite"/>
    </source>
</evidence>
<evidence type="ECO:0000256" key="2">
    <source>
        <dbReference type="SAM" id="SignalP"/>
    </source>
</evidence>
<dbReference type="Gene3D" id="3.40.50.1820">
    <property type="entry name" value="alpha/beta hydrolase"/>
    <property type="match status" value="1"/>
</dbReference>
<dbReference type="SUPFAM" id="SSF53474">
    <property type="entry name" value="alpha/beta-Hydrolases"/>
    <property type="match status" value="1"/>
</dbReference>
<name>A0AAW9RQU6_9HYPH</name>
<evidence type="ECO:0000313" key="4">
    <source>
        <dbReference type="Proteomes" id="UP001378188"/>
    </source>
</evidence>
<evidence type="ECO:0000313" key="3">
    <source>
        <dbReference type="EMBL" id="MEJ8569921.1"/>
    </source>
</evidence>
<proteinExistence type="predicted"/>
<protein>
    <recommendedName>
        <fullName evidence="5">Thioesterase domain-containing protein</fullName>
    </recommendedName>
</protein>
<comment type="caution">
    <text evidence="3">The sequence shown here is derived from an EMBL/GenBank/DDBJ whole genome shotgun (WGS) entry which is preliminary data.</text>
</comment>
<feature type="chain" id="PRO_5043891932" description="Thioesterase domain-containing protein" evidence="2">
    <location>
        <begin position="38"/>
        <end position="241"/>
    </location>
</feature>
<accession>A0AAW9RQU6</accession>
<dbReference type="EMBL" id="JAZHOF010000001">
    <property type="protein sequence ID" value="MEJ8569921.1"/>
    <property type="molecule type" value="Genomic_DNA"/>
</dbReference>
<gene>
    <name evidence="3" type="ORF">V3328_00445</name>
</gene>
<dbReference type="InterPro" id="IPR029058">
    <property type="entry name" value="AB_hydrolase_fold"/>
</dbReference>